<feature type="transmembrane region" description="Helical" evidence="1">
    <location>
        <begin position="452"/>
        <end position="470"/>
    </location>
</feature>
<feature type="transmembrane region" description="Helical" evidence="1">
    <location>
        <begin position="328"/>
        <end position="351"/>
    </location>
</feature>
<feature type="transmembrane region" description="Helical" evidence="1">
    <location>
        <begin position="852"/>
        <end position="871"/>
    </location>
</feature>
<protein>
    <submittedName>
        <fullName evidence="2">ABC transporter permease</fullName>
    </submittedName>
</protein>
<dbReference type="Proteomes" id="UP001330812">
    <property type="component" value="Chromosome"/>
</dbReference>
<feature type="transmembrane region" description="Helical" evidence="1">
    <location>
        <begin position="533"/>
        <end position="557"/>
    </location>
</feature>
<keyword evidence="3" id="KW-1185">Reference proteome</keyword>
<dbReference type="RefSeq" id="WP_326565337.1">
    <property type="nucleotide sequence ID" value="NZ_CP142149.1"/>
</dbReference>
<evidence type="ECO:0000256" key="1">
    <source>
        <dbReference type="SAM" id="Phobius"/>
    </source>
</evidence>
<feature type="transmembrane region" description="Helical" evidence="1">
    <location>
        <begin position="490"/>
        <end position="513"/>
    </location>
</feature>
<sequence length="888" mass="91708">MATPWSRAVRTGWRNPAVVIAVAAAAVLVALPATAVALFLSAAGNATLQQQTSLACQWAVGAQWQGGLPMRRSDPTEPEPVGRALYDTRTKLASQALADVPKASHTVTTVLAGASVETATRTPTHPEQTILNLVSRTGFENHLQVVQRGTGPGIWLPDQFAALKNLHAGDLVDVRGGSRNSLAPSGKAAVPDSGVTRQLRVAGIYRDLRSMPDQPYWCSIAGVYRGDPLANVGTYPVALVSPDDFFSLTTPDSGVQNLVESSVDTTGMTTASAPAVVAGLEHVRTRTENPADPLEHAFHRFGSTEYTSSLGGMVTRADQVTAQLATTVVPMGAVGALAGLVIAAAAGSFWVDRRKAELAVLSSRGVGPAALVGKAVLEVGTVVVLGSALGWLAARYLVAELGPSPLVTPGALTGSVIGAAAALLVTLGAIAVASGRRITAMFDAHTTRRRNWPWELLPLGAALVCYFVLGDDPEAGAGAAGSVARIPPRLIVVPLLLVIGLALLAARIVRFTVVRVRPVSLHRAVAFLSWRRLASAPAAAAVLIAATAIPIALSVYATTVTGSVDRTLHAEGQLVVGTDVVVDLTGPAQAPPGFAASFADRYDSAAIGHTTVNVIGVDPATFPDTAFWDNALPGPTLDDLIASLTAPGAPVGVLAGIPGTNGPTNVTINGHTVSFEVTSVAQLPGKSAGFPLMFVRRDVLAGLAGENLHHELWLRGDPDRIIPALSVAHVPVGTLGQAGDVTANGVYAAITYTFLFLTAVSVLAGAIVLVGLLLYLNSRARARRSAYLLLRRMDIGPRAHWRALLYEVGGLLATGFVAGLGFAAIAVAVTSAGYDLDPAAAPGTLISAPWSLTARLAAATLLAAVLATLAAQRAVSRARPSEVLRDTN</sequence>
<organism evidence="2 3">
    <name type="scientific">Amycolatopsis rhabdoformis</name>
    <dbReference type="NCBI Taxonomy" id="1448059"/>
    <lineage>
        <taxon>Bacteria</taxon>
        <taxon>Bacillati</taxon>
        <taxon>Actinomycetota</taxon>
        <taxon>Actinomycetes</taxon>
        <taxon>Pseudonocardiales</taxon>
        <taxon>Pseudonocardiaceae</taxon>
        <taxon>Amycolatopsis</taxon>
    </lineage>
</organism>
<keyword evidence="1" id="KW-1133">Transmembrane helix</keyword>
<keyword evidence="1" id="KW-0472">Membrane</keyword>
<feature type="transmembrane region" description="Helical" evidence="1">
    <location>
        <begin position="808"/>
        <end position="832"/>
    </location>
</feature>
<evidence type="ECO:0000313" key="2">
    <source>
        <dbReference type="EMBL" id="WSE26368.1"/>
    </source>
</evidence>
<evidence type="ECO:0000313" key="3">
    <source>
        <dbReference type="Proteomes" id="UP001330812"/>
    </source>
</evidence>
<accession>A0ABZ1HVY3</accession>
<gene>
    <name evidence="2" type="ORF">VSH64_26180</name>
</gene>
<dbReference type="EMBL" id="CP142149">
    <property type="protein sequence ID" value="WSE26368.1"/>
    <property type="molecule type" value="Genomic_DNA"/>
</dbReference>
<proteinExistence type="predicted"/>
<feature type="transmembrane region" description="Helical" evidence="1">
    <location>
        <begin position="406"/>
        <end position="432"/>
    </location>
</feature>
<keyword evidence="1" id="KW-0812">Transmembrane</keyword>
<name>A0ABZ1HVY3_9PSEU</name>
<reference evidence="2 3" key="1">
    <citation type="journal article" date="2015" name="Int. J. Syst. Evol. Microbiol.">
        <title>Amycolatopsis rhabdoformis sp. nov., an actinomycete isolated from a tropical forest soil.</title>
        <authorList>
            <person name="Souza W.R."/>
            <person name="Silva R.E."/>
            <person name="Goodfellow M."/>
            <person name="Busarakam K."/>
            <person name="Figueiro F.S."/>
            <person name="Ferreira D."/>
            <person name="Rodrigues-Filho E."/>
            <person name="Moraes L.A.B."/>
            <person name="Zucchi T.D."/>
        </authorList>
    </citation>
    <scope>NUCLEOTIDE SEQUENCE [LARGE SCALE GENOMIC DNA]</scope>
    <source>
        <strain evidence="2 3">NCIMB 14900</strain>
    </source>
</reference>
<feature type="transmembrane region" description="Helical" evidence="1">
    <location>
        <begin position="754"/>
        <end position="776"/>
    </location>
</feature>
<feature type="transmembrane region" description="Helical" evidence="1">
    <location>
        <begin position="371"/>
        <end position="394"/>
    </location>
</feature>